<dbReference type="Proteomes" id="UP000002630">
    <property type="component" value="Linkage Group LG13"/>
</dbReference>
<dbReference type="Pfam" id="PF07209">
    <property type="entry name" value="DUF1415"/>
    <property type="match status" value="2"/>
</dbReference>
<evidence type="ECO:0000313" key="2">
    <source>
        <dbReference type="EMBL" id="CBN74358.1"/>
    </source>
</evidence>
<dbReference type="STRING" id="2880.D8LHS7"/>
<dbReference type="EMBL" id="FN648376">
    <property type="protein sequence ID" value="CBN74358.1"/>
    <property type="molecule type" value="Genomic_DNA"/>
</dbReference>
<name>D8LHS7_ECTSI</name>
<protein>
    <recommendedName>
        <fullName evidence="4">DUF1415 domain-containing protein</fullName>
    </recommendedName>
</protein>
<keyword evidence="3" id="KW-1185">Reference proteome</keyword>
<evidence type="ECO:0000256" key="1">
    <source>
        <dbReference type="SAM" id="MobiDB-lite"/>
    </source>
</evidence>
<gene>
    <name evidence="2" type="ORF">Esi_0020_0022</name>
</gene>
<proteinExistence type="predicted"/>
<dbReference type="eggNOG" id="ENOG502SA80">
    <property type="taxonomic scope" value="Eukaryota"/>
</dbReference>
<dbReference type="EMBL" id="FN649738">
    <property type="protein sequence ID" value="CBN74358.1"/>
    <property type="molecule type" value="Genomic_DNA"/>
</dbReference>
<reference evidence="2 3" key="1">
    <citation type="journal article" date="2010" name="Nature">
        <title>The Ectocarpus genome and the independent evolution of multicellularity in brown algae.</title>
        <authorList>
            <person name="Cock J.M."/>
            <person name="Sterck L."/>
            <person name="Rouze P."/>
            <person name="Scornet D."/>
            <person name="Allen A.E."/>
            <person name="Amoutzias G."/>
            <person name="Anthouard V."/>
            <person name="Artiguenave F."/>
            <person name="Aury J.M."/>
            <person name="Badger J.H."/>
            <person name="Beszteri B."/>
            <person name="Billiau K."/>
            <person name="Bonnet E."/>
            <person name="Bothwell J.H."/>
            <person name="Bowler C."/>
            <person name="Boyen C."/>
            <person name="Brownlee C."/>
            <person name="Carrano C.J."/>
            <person name="Charrier B."/>
            <person name="Cho G.Y."/>
            <person name="Coelho S.M."/>
            <person name="Collen J."/>
            <person name="Corre E."/>
            <person name="Da Silva C."/>
            <person name="Delage L."/>
            <person name="Delaroque N."/>
            <person name="Dittami S.M."/>
            <person name="Doulbeau S."/>
            <person name="Elias M."/>
            <person name="Farnham G."/>
            <person name="Gachon C.M."/>
            <person name="Gschloessl B."/>
            <person name="Heesch S."/>
            <person name="Jabbari K."/>
            <person name="Jubin C."/>
            <person name="Kawai H."/>
            <person name="Kimura K."/>
            <person name="Kloareg B."/>
            <person name="Kupper F.C."/>
            <person name="Lang D."/>
            <person name="Le Bail A."/>
            <person name="Leblanc C."/>
            <person name="Lerouge P."/>
            <person name="Lohr M."/>
            <person name="Lopez P.J."/>
            <person name="Martens C."/>
            <person name="Maumus F."/>
            <person name="Michel G."/>
            <person name="Miranda-Saavedra D."/>
            <person name="Morales J."/>
            <person name="Moreau H."/>
            <person name="Motomura T."/>
            <person name="Nagasato C."/>
            <person name="Napoli C.A."/>
            <person name="Nelson D.R."/>
            <person name="Nyvall-Collen P."/>
            <person name="Peters A.F."/>
            <person name="Pommier C."/>
            <person name="Potin P."/>
            <person name="Poulain J."/>
            <person name="Quesneville H."/>
            <person name="Read B."/>
            <person name="Rensing S.A."/>
            <person name="Ritter A."/>
            <person name="Rousvoal S."/>
            <person name="Samanta M."/>
            <person name="Samson G."/>
            <person name="Schroeder D.C."/>
            <person name="Segurens B."/>
            <person name="Strittmatter M."/>
            <person name="Tonon T."/>
            <person name="Tregear J.W."/>
            <person name="Valentin K."/>
            <person name="von Dassow P."/>
            <person name="Yamagishi T."/>
            <person name="Van de Peer Y."/>
            <person name="Wincker P."/>
        </authorList>
    </citation>
    <scope>NUCLEOTIDE SEQUENCE [LARGE SCALE GENOMIC DNA]</scope>
    <source>
        <strain evidence="3">Ec32 / CCAP1310/4</strain>
    </source>
</reference>
<evidence type="ECO:0000313" key="3">
    <source>
        <dbReference type="Proteomes" id="UP000002630"/>
    </source>
</evidence>
<dbReference type="AlphaFoldDB" id="D8LHS7"/>
<sequence>MGNLLYSPLRGHATPPSAFSALVPRGLPAFVSSSSQVPPALLLLHPASTCKSPPRHRPPIRSSVSCGGCGGVGREFARRRKHLHRASADQSLLLCSLTTEASRPCPENTRSPRQDRDSRGDAIAQATLRWIRSTVIGLNLCPWAAGALVGGQLRVLVHPAQQPLPAATDYQERLPGSDVGGGVSKDSGASSDAADLLEGLVEVATGEAVALSALGGEAAANATTLVVARPPLAQGFEEFLSVAGAVDEFIDESGLRGKVQLATFHPQYRFEGSEEDDASNYTNRSPYPVLHLLLEDQVSAAVEQISDPAKVWERNVDTTRKLGVEAMRRGVEACLVPSSPPQQTPKEAKTDLEERNER</sequence>
<evidence type="ECO:0008006" key="4">
    <source>
        <dbReference type="Google" id="ProtNLM"/>
    </source>
</evidence>
<feature type="region of interest" description="Disordered" evidence="1">
    <location>
        <begin position="171"/>
        <end position="190"/>
    </location>
</feature>
<accession>D8LHS7</accession>
<feature type="region of interest" description="Disordered" evidence="1">
    <location>
        <begin position="334"/>
        <end position="358"/>
    </location>
</feature>
<organism evidence="2 3">
    <name type="scientific">Ectocarpus siliculosus</name>
    <name type="common">Brown alga</name>
    <name type="synonym">Conferva siliculosa</name>
    <dbReference type="NCBI Taxonomy" id="2880"/>
    <lineage>
        <taxon>Eukaryota</taxon>
        <taxon>Sar</taxon>
        <taxon>Stramenopiles</taxon>
        <taxon>Ochrophyta</taxon>
        <taxon>PX clade</taxon>
        <taxon>Phaeophyceae</taxon>
        <taxon>Ectocarpales</taxon>
        <taxon>Ectocarpaceae</taxon>
        <taxon>Ectocarpus</taxon>
    </lineage>
</organism>
<feature type="compositionally biased region" description="Basic and acidic residues" evidence="1">
    <location>
        <begin position="346"/>
        <end position="358"/>
    </location>
</feature>
<dbReference type="InterPro" id="IPR009858">
    <property type="entry name" value="DUF1415"/>
</dbReference>
<dbReference type="OrthoDB" id="42978at2759"/>
<dbReference type="InParanoid" id="D8LHS7"/>